<dbReference type="SUPFAM" id="SSF56935">
    <property type="entry name" value="Porins"/>
    <property type="match status" value="1"/>
</dbReference>
<dbReference type="InterPro" id="IPR037066">
    <property type="entry name" value="Plug_dom_sf"/>
</dbReference>
<dbReference type="EMBL" id="SACR01000003">
    <property type="protein sequence ID" value="RVU46044.1"/>
    <property type="molecule type" value="Genomic_DNA"/>
</dbReference>
<feature type="domain" description="TonB-dependent receptor-like beta-barrel" evidence="13">
    <location>
        <begin position="231"/>
        <end position="676"/>
    </location>
</feature>
<dbReference type="GO" id="GO:0015344">
    <property type="term" value="F:siderophore uptake transmembrane transporter activity"/>
    <property type="evidence" value="ECO:0007669"/>
    <property type="project" value="TreeGrafter"/>
</dbReference>
<evidence type="ECO:0000313" key="16">
    <source>
        <dbReference type="Proteomes" id="UP000285575"/>
    </source>
</evidence>
<keyword evidence="12" id="KW-0732">Signal</keyword>
<keyword evidence="9 10" id="KW-0998">Cell outer membrane</keyword>
<dbReference type="PANTHER" id="PTHR32552">
    <property type="entry name" value="FERRICHROME IRON RECEPTOR-RELATED"/>
    <property type="match status" value="1"/>
</dbReference>
<evidence type="ECO:0000256" key="4">
    <source>
        <dbReference type="ARBA" id="ARBA00022452"/>
    </source>
</evidence>
<dbReference type="GO" id="GO:0009279">
    <property type="term" value="C:cell outer membrane"/>
    <property type="evidence" value="ECO:0007669"/>
    <property type="project" value="UniProtKB-SubCell"/>
</dbReference>
<dbReference type="InterPro" id="IPR012910">
    <property type="entry name" value="Plug_dom"/>
</dbReference>
<keyword evidence="8 15" id="KW-0675">Receptor</keyword>
<dbReference type="Gene3D" id="2.40.170.20">
    <property type="entry name" value="TonB-dependent receptor, beta-barrel domain"/>
    <property type="match status" value="1"/>
</dbReference>
<evidence type="ECO:0000259" key="13">
    <source>
        <dbReference type="Pfam" id="PF00593"/>
    </source>
</evidence>
<evidence type="ECO:0000256" key="6">
    <source>
        <dbReference type="ARBA" id="ARBA00023077"/>
    </source>
</evidence>
<comment type="subcellular location">
    <subcellularLocation>
        <location evidence="1 10">Cell outer membrane</location>
        <topology evidence="1 10">Multi-pass membrane protein</topology>
    </subcellularLocation>
</comment>
<dbReference type="RefSeq" id="WP_128228413.1">
    <property type="nucleotide sequence ID" value="NZ_SACR01000003.1"/>
</dbReference>
<dbReference type="OrthoDB" id="8732650at2"/>
<feature type="domain" description="TonB-dependent receptor plug" evidence="14">
    <location>
        <begin position="54"/>
        <end position="152"/>
    </location>
</feature>
<dbReference type="Pfam" id="PF00593">
    <property type="entry name" value="TonB_dep_Rec_b-barrel"/>
    <property type="match status" value="1"/>
</dbReference>
<accession>A0A437RH45</accession>
<feature type="signal peptide" evidence="12">
    <location>
        <begin position="1"/>
        <end position="25"/>
    </location>
</feature>
<organism evidence="15 16">
    <name type="scientific">Rubrivivax rivuli</name>
    <dbReference type="NCBI Taxonomy" id="1862385"/>
    <lineage>
        <taxon>Bacteria</taxon>
        <taxon>Pseudomonadati</taxon>
        <taxon>Pseudomonadota</taxon>
        <taxon>Betaproteobacteria</taxon>
        <taxon>Burkholderiales</taxon>
        <taxon>Sphaerotilaceae</taxon>
        <taxon>Rubrivivax</taxon>
    </lineage>
</organism>
<keyword evidence="16" id="KW-1185">Reference proteome</keyword>
<evidence type="ECO:0000256" key="2">
    <source>
        <dbReference type="ARBA" id="ARBA00009810"/>
    </source>
</evidence>
<evidence type="ECO:0000313" key="15">
    <source>
        <dbReference type="EMBL" id="RVU46044.1"/>
    </source>
</evidence>
<evidence type="ECO:0000256" key="1">
    <source>
        <dbReference type="ARBA" id="ARBA00004571"/>
    </source>
</evidence>
<dbReference type="PANTHER" id="PTHR32552:SF83">
    <property type="entry name" value="BLR3904 PROTEIN"/>
    <property type="match status" value="1"/>
</dbReference>
<proteinExistence type="inferred from homology"/>
<evidence type="ECO:0000256" key="8">
    <source>
        <dbReference type="ARBA" id="ARBA00023170"/>
    </source>
</evidence>
<evidence type="ECO:0000259" key="14">
    <source>
        <dbReference type="Pfam" id="PF07715"/>
    </source>
</evidence>
<dbReference type="Proteomes" id="UP000285575">
    <property type="component" value="Unassembled WGS sequence"/>
</dbReference>
<gene>
    <name evidence="15" type="ORF">EOE66_09220</name>
</gene>
<dbReference type="Gene3D" id="2.170.130.10">
    <property type="entry name" value="TonB-dependent receptor, plug domain"/>
    <property type="match status" value="1"/>
</dbReference>
<keyword evidence="5 10" id="KW-0812">Transmembrane</keyword>
<evidence type="ECO:0000256" key="5">
    <source>
        <dbReference type="ARBA" id="ARBA00022692"/>
    </source>
</evidence>
<dbReference type="InterPro" id="IPR000531">
    <property type="entry name" value="Beta-barrel_TonB"/>
</dbReference>
<evidence type="ECO:0000256" key="9">
    <source>
        <dbReference type="ARBA" id="ARBA00023237"/>
    </source>
</evidence>
<comment type="caution">
    <text evidence="15">The sequence shown here is derived from an EMBL/GenBank/DDBJ whole genome shotgun (WGS) entry which is preliminary data.</text>
</comment>
<name>A0A437RH45_9BURK</name>
<keyword evidence="4 10" id="KW-1134">Transmembrane beta strand</keyword>
<protein>
    <submittedName>
        <fullName evidence="15">TonB-dependent receptor</fullName>
    </submittedName>
</protein>
<keyword evidence="3 10" id="KW-0813">Transport</keyword>
<feature type="chain" id="PRO_5019455549" evidence="12">
    <location>
        <begin position="26"/>
        <end position="710"/>
    </location>
</feature>
<keyword evidence="7 10" id="KW-0472">Membrane</keyword>
<keyword evidence="6 11" id="KW-0798">TonB box</keyword>
<dbReference type="InterPro" id="IPR036942">
    <property type="entry name" value="Beta-barrel_TonB_sf"/>
</dbReference>
<dbReference type="AlphaFoldDB" id="A0A437RH45"/>
<comment type="similarity">
    <text evidence="2 10 11">Belongs to the TonB-dependent receptor family.</text>
</comment>
<evidence type="ECO:0000256" key="12">
    <source>
        <dbReference type="SAM" id="SignalP"/>
    </source>
</evidence>
<dbReference type="PROSITE" id="PS52016">
    <property type="entry name" value="TONB_DEPENDENT_REC_3"/>
    <property type="match status" value="1"/>
</dbReference>
<sequence length="710" mass="76730">MAFRSSFPASFSLSLLCLAASGALAQSGPAQVITVTGASSSNRASVAGFGDVPLSRLPISASVITTAQLQDAGIASLADITRLDAGITDAYNPPGYWSQLAVRGYTLDNRFNYRRDGLPINAETVIGQANKQALEILKGTSGLQAGTSAPGGLVNLVVKRPQRDVRQARLGWEADGSVAAAVDVGDRSDEGLRPGWRVNASAERLDPPMRNARGSRSLLAGAFELQPAEGSLLEAEFELGRQSQRSTPGFSLLGNRLPDAEAIDPRTNLNNQPWSLPVVMQGRTASLRYTQTLSERLDFVAHGMVQRLRTDDRIAFPFGCSAENNYDRYCSDGSFDYYDFRSEGERRNSDALSLALQGQATTGALRHQFKLGVLGTRYTARFGRQAYNYVGSGRIDGTAVVPADPALTDENTQRDERSTEVFAQDAVDFGQGLRAWAGLRHSRLQRASVRTDGSRPADYSQSFTTPWLAISQAVGEAGTAYASWGQGVETEVAPNRSRYTNAGRALPALKSRQIELGYKHSSRVLDWRVAAFDIDRPEWRDLGACDVAGSCTRTADGSARHRGLEAEAEWRAGAFSLRGSVLALQARRQGSVTAAENGKRPTNVPARSAKLQAAWNVAAVPGLAVLGFVTHEGARSVLPDNSIQTDGWTRLDLAVRYTQRLQAGASLLWRAGIDNLVNERAWKEAPFQYGHAYLYPLAPRTLSASVALNF</sequence>
<dbReference type="Pfam" id="PF07715">
    <property type="entry name" value="Plug"/>
    <property type="match status" value="1"/>
</dbReference>
<evidence type="ECO:0000256" key="3">
    <source>
        <dbReference type="ARBA" id="ARBA00022448"/>
    </source>
</evidence>
<evidence type="ECO:0000256" key="7">
    <source>
        <dbReference type="ARBA" id="ARBA00023136"/>
    </source>
</evidence>
<evidence type="ECO:0000256" key="11">
    <source>
        <dbReference type="RuleBase" id="RU003357"/>
    </source>
</evidence>
<evidence type="ECO:0000256" key="10">
    <source>
        <dbReference type="PROSITE-ProRule" id="PRU01360"/>
    </source>
</evidence>
<reference evidence="15 16" key="1">
    <citation type="submission" date="2019-01" db="EMBL/GenBank/DDBJ databases">
        <authorList>
            <person name="Chen W.-M."/>
        </authorList>
    </citation>
    <scope>NUCLEOTIDE SEQUENCE [LARGE SCALE GENOMIC DNA]</scope>
    <source>
        <strain evidence="15 16">KYPY4</strain>
    </source>
</reference>
<dbReference type="InterPro" id="IPR039426">
    <property type="entry name" value="TonB-dep_rcpt-like"/>
</dbReference>